<dbReference type="EMBL" id="MU070017">
    <property type="protein sequence ID" value="KAF5830678.1"/>
    <property type="molecule type" value="Genomic_DNA"/>
</dbReference>
<evidence type="ECO:0000313" key="3">
    <source>
        <dbReference type="EMBL" id="KAF5830678.1"/>
    </source>
</evidence>
<evidence type="ECO:0000313" key="4">
    <source>
        <dbReference type="Proteomes" id="UP000815325"/>
    </source>
</evidence>
<name>A0ABQ7G7V4_DUNSA</name>
<keyword evidence="4" id="KW-1185">Reference proteome</keyword>
<organism evidence="3 4">
    <name type="scientific">Dunaliella salina</name>
    <name type="common">Green alga</name>
    <name type="synonym">Protococcus salinus</name>
    <dbReference type="NCBI Taxonomy" id="3046"/>
    <lineage>
        <taxon>Eukaryota</taxon>
        <taxon>Viridiplantae</taxon>
        <taxon>Chlorophyta</taxon>
        <taxon>core chlorophytes</taxon>
        <taxon>Chlorophyceae</taxon>
        <taxon>CS clade</taxon>
        <taxon>Chlamydomonadales</taxon>
        <taxon>Dunaliellaceae</taxon>
        <taxon>Dunaliella</taxon>
    </lineage>
</organism>
<dbReference type="InterPro" id="IPR000048">
    <property type="entry name" value="IQ_motif_EF-hand-BS"/>
</dbReference>
<dbReference type="SMART" id="SM00015">
    <property type="entry name" value="IQ"/>
    <property type="match status" value="5"/>
</dbReference>
<comment type="caution">
    <text evidence="3">The sequence shown here is derived from an EMBL/GenBank/DDBJ whole genome shotgun (WGS) entry which is preliminary data.</text>
</comment>
<feature type="region of interest" description="Disordered" evidence="1">
    <location>
        <begin position="294"/>
        <end position="360"/>
    </location>
</feature>
<feature type="transmembrane region" description="Helical" evidence="2">
    <location>
        <begin position="210"/>
        <end position="229"/>
    </location>
</feature>
<sequence length="360" mass="40372">MQWEEHKERSQELAIQLWAARRNLKRRRAALATIAAWVPQMRARMAVLRAQRQAAEQEQAAVLLQSSVRAWLARRQRDTQRQAAQQEQAAVLLQSGVRAWLARRQRDAQRQAAQQEQAAVLLQSGVRTWLAYKQKDAWQQAVQLEQAAVLLQSSVRAWLARRQRDAQQQAVQQEQAAVLLQSGVHMWLACKLKEAALRGIARLQHKATELHQQSMLAAVPLAGICAYIWQCPAHYWGLRSVWWGVALLLLFLLLAGQNYLRGLLSLRSDHILRAVGSESADDRNRQPSAAACFEEGTKSKEGSNGQPQPAHKVGLGDTESRSNGWPTDAEQNKVARGTKNGNGRPLDAGNKADNTKVRLQ</sequence>
<keyword evidence="2" id="KW-0812">Transmembrane</keyword>
<proteinExistence type="predicted"/>
<dbReference type="Proteomes" id="UP000815325">
    <property type="component" value="Unassembled WGS sequence"/>
</dbReference>
<gene>
    <name evidence="3" type="ORF">DUNSADRAFT_14193</name>
</gene>
<evidence type="ECO:0000256" key="1">
    <source>
        <dbReference type="SAM" id="MobiDB-lite"/>
    </source>
</evidence>
<dbReference type="PROSITE" id="PS50096">
    <property type="entry name" value="IQ"/>
    <property type="match status" value="3"/>
</dbReference>
<dbReference type="Pfam" id="PF00612">
    <property type="entry name" value="IQ"/>
    <property type="match status" value="4"/>
</dbReference>
<evidence type="ECO:0000256" key="2">
    <source>
        <dbReference type="SAM" id="Phobius"/>
    </source>
</evidence>
<reference evidence="3" key="1">
    <citation type="submission" date="2017-08" db="EMBL/GenBank/DDBJ databases">
        <authorList>
            <person name="Polle J.E."/>
            <person name="Barry K."/>
            <person name="Cushman J."/>
            <person name="Schmutz J."/>
            <person name="Tran D."/>
            <person name="Hathwaick L.T."/>
            <person name="Yim W.C."/>
            <person name="Jenkins J."/>
            <person name="Mckie-Krisberg Z.M."/>
            <person name="Prochnik S."/>
            <person name="Lindquist E."/>
            <person name="Dockter R.B."/>
            <person name="Adam C."/>
            <person name="Molina H."/>
            <person name="Bunkerborg J."/>
            <person name="Jin E."/>
            <person name="Buchheim M."/>
            <person name="Magnuson J."/>
        </authorList>
    </citation>
    <scope>NUCLEOTIDE SEQUENCE</scope>
    <source>
        <strain evidence="3">CCAP 19/18</strain>
    </source>
</reference>
<feature type="transmembrane region" description="Helical" evidence="2">
    <location>
        <begin position="241"/>
        <end position="260"/>
    </location>
</feature>
<keyword evidence="2" id="KW-1133">Transmembrane helix</keyword>
<dbReference type="Gene3D" id="1.20.5.190">
    <property type="match status" value="2"/>
</dbReference>
<protein>
    <submittedName>
        <fullName evidence="3">Uncharacterized protein</fullName>
    </submittedName>
</protein>
<accession>A0ABQ7G7V4</accession>
<keyword evidence="2" id="KW-0472">Membrane</keyword>